<feature type="transmembrane region" description="Helical" evidence="9">
    <location>
        <begin position="135"/>
        <end position="156"/>
    </location>
</feature>
<evidence type="ECO:0000256" key="1">
    <source>
        <dbReference type="ARBA" id="ARBA00004429"/>
    </source>
</evidence>
<evidence type="ECO:0000256" key="3">
    <source>
        <dbReference type="ARBA" id="ARBA00022475"/>
    </source>
</evidence>
<feature type="transmembrane region" description="Helical" evidence="9">
    <location>
        <begin position="55"/>
        <end position="73"/>
    </location>
</feature>
<evidence type="ECO:0000256" key="9">
    <source>
        <dbReference type="RuleBase" id="RU369079"/>
    </source>
</evidence>
<evidence type="ECO:0000256" key="2">
    <source>
        <dbReference type="ARBA" id="ARBA00022448"/>
    </source>
</evidence>
<dbReference type="PANTHER" id="PTHR35011:SF10">
    <property type="entry name" value="TRAP TRANSPORTER SMALL PERMEASE PROTEIN"/>
    <property type="match status" value="1"/>
</dbReference>
<keyword evidence="5 9" id="KW-0812">Transmembrane</keyword>
<dbReference type="Proteomes" id="UP000606044">
    <property type="component" value="Unassembled WGS sequence"/>
</dbReference>
<keyword evidence="2 9" id="KW-0813">Transport</keyword>
<evidence type="ECO:0000313" key="11">
    <source>
        <dbReference type="EMBL" id="GGF68980.1"/>
    </source>
</evidence>
<reference evidence="11" key="2">
    <citation type="submission" date="2020-09" db="EMBL/GenBank/DDBJ databases">
        <authorList>
            <person name="Sun Q."/>
            <person name="Sedlacek I."/>
        </authorList>
    </citation>
    <scope>NUCLEOTIDE SEQUENCE</scope>
    <source>
        <strain evidence="11">CCM 7897</strain>
    </source>
</reference>
<feature type="domain" description="Tripartite ATP-independent periplasmic transporters DctQ component" evidence="10">
    <location>
        <begin position="30"/>
        <end position="162"/>
    </location>
</feature>
<dbReference type="EMBL" id="BMCT01000004">
    <property type="protein sequence ID" value="GGF68980.1"/>
    <property type="molecule type" value="Genomic_DNA"/>
</dbReference>
<keyword evidence="6 9" id="KW-1133">Transmembrane helix</keyword>
<reference evidence="11" key="1">
    <citation type="journal article" date="2014" name="Int. J. Syst. Evol. Microbiol.">
        <title>Complete genome sequence of Corynebacterium casei LMG S-19264T (=DSM 44701T), isolated from a smear-ripened cheese.</title>
        <authorList>
            <consortium name="US DOE Joint Genome Institute (JGI-PGF)"/>
            <person name="Walter F."/>
            <person name="Albersmeier A."/>
            <person name="Kalinowski J."/>
            <person name="Ruckert C."/>
        </authorList>
    </citation>
    <scope>NUCLEOTIDE SEQUENCE</scope>
    <source>
        <strain evidence="11">CCM 7897</strain>
    </source>
</reference>
<dbReference type="GO" id="GO:0005886">
    <property type="term" value="C:plasma membrane"/>
    <property type="evidence" value="ECO:0007669"/>
    <property type="project" value="UniProtKB-SubCell"/>
</dbReference>
<evidence type="ECO:0000256" key="5">
    <source>
        <dbReference type="ARBA" id="ARBA00022692"/>
    </source>
</evidence>
<dbReference type="GO" id="GO:0015740">
    <property type="term" value="P:C4-dicarboxylate transport"/>
    <property type="evidence" value="ECO:0007669"/>
    <property type="project" value="TreeGrafter"/>
</dbReference>
<comment type="function">
    <text evidence="9">Part of the tripartite ATP-independent periplasmic (TRAP) transport system.</text>
</comment>
<comment type="similarity">
    <text evidence="8 9">Belongs to the TRAP transporter small permease family.</text>
</comment>
<dbReference type="AlphaFoldDB" id="A0A917C2N1"/>
<protein>
    <recommendedName>
        <fullName evidence="9">TRAP transporter small permease protein</fullName>
    </recommendedName>
</protein>
<name>A0A917C2N1_9HYPH</name>
<organism evidence="11 12">
    <name type="scientific">Azorhizobium oxalatiphilum</name>
    <dbReference type="NCBI Taxonomy" id="980631"/>
    <lineage>
        <taxon>Bacteria</taxon>
        <taxon>Pseudomonadati</taxon>
        <taxon>Pseudomonadota</taxon>
        <taxon>Alphaproteobacteria</taxon>
        <taxon>Hyphomicrobiales</taxon>
        <taxon>Xanthobacteraceae</taxon>
        <taxon>Azorhizobium</taxon>
    </lineage>
</organism>
<feature type="transmembrane region" description="Helical" evidence="9">
    <location>
        <begin position="7"/>
        <end position="35"/>
    </location>
</feature>
<dbReference type="Pfam" id="PF04290">
    <property type="entry name" value="DctQ"/>
    <property type="match status" value="1"/>
</dbReference>
<comment type="caution">
    <text evidence="11">The sequence shown here is derived from an EMBL/GenBank/DDBJ whole genome shotgun (WGS) entry which is preliminary data.</text>
</comment>
<proteinExistence type="inferred from homology"/>
<evidence type="ECO:0000313" key="12">
    <source>
        <dbReference type="Proteomes" id="UP000606044"/>
    </source>
</evidence>
<accession>A0A917C2N1</accession>
<evidence type="ECO:0000256" key="8">
    <source>
        <dbReference type="ARBA" id="ARBA00038436"/>
    </source>
</evidence>
<keyword evidence="12" id="KW-1185">Reference proteome</keyword>
<dbReference type="InterPro" id="IPR007387">
    <property type="entry name" value="TRAP_DctQ"/>
</dbReference>
<evidence type="ECO:0000256" key="6">
    <source>
        <dbReference type="ARBA" id="ARBA00022989"/>
    </source>
</evidence>
<dbReference type="RefSeq" id="WP_188580109.1">
    <property type="nucleotide sequence ID" value="NZ_BMCT01000004.1"/>
</dbReference>
<comment type="subunit">
    <text evidence="9">The complex comprises the extracytoplasmic solute receptor protein and the two transmembrane proteins.</text>
</comment>
<keyword evidence="7 9" id="KW-0472">Membrane</keyword>
<evidence type="ECO:0000259" key="10">
    <source>
        <dbReference type="Pfam" id="PF04290"/>
    </source>
</evidence>
<keyword evidence="4 9" id="KW-0997">Cell inner membrane</keyword>
<keyword evidence="3" id="KW-1003">Cell membrane</keyword>
<sequence length="186" mass="19945">MESLIKGLLGVIGAIERVAIGIAMVMMFAIMVIVASDVFMRYVFNSPFAWAYDLISLYLMAGVFFLAVSQAYGAGAHVSVDILQQTFPPRAKRLSECVTCIVGLVAFALVARFSFDRALDAYQSQDVIAGSIPWPTWPSIALVPLGTGLLCLRLAVTLLGQLASLATGRDIIPAVANSHDTGEVFE</sequence>
<evidence type="ECO:0000256" key="7">
    <source>
        <dbReference type="ARBA" id="ARBA00023136"/>
    </source>
</evidence>
<comment type="subcellular location">
    <subcellularLocation>
        <location evidence="1 9">Cell inner membrane</location>
        <topology evidence="1 9">Multi-pass membrane protein</topology>
    </subcellularLocation>
</comment>
<dbReference type="GO" id="GO:0022857">
    <property type="term" value="F:transmembrane transporter activity"/>
    <property type="evidence" value="ECO:0007669"/>
    <property type="project" value="UniProtKB-UniRule"/>
</dbReference>
<feature type="transmembrane region" description="Helical" evidence="9">
    <location>
        <begin position="94"/>
        <end position="115"/>
    </location>
</feature>
<dbReference type="PANTHER" id="PTHR35011">
    <property type="entry name" value="2,3-DIKETO-L-GULONATE TRAP TRANSPORTER SMALL PERMEASE PROTEIN YIAM"/>
    <property type="match status" value="1"/>
</dbReference>
<dbReference type="InterPro" id="IPR055348">
    <property type="entry name" value="DctQ"/>
</dbReference>
<gene>
    <name evidence="11" type="ORF">GCM10007301_30810</name>
</gene>
<evidence type="ECO:0000256" key="4">
    <source>
        <dbReference type="ARBA" id="ARBA00022519"/>
    </source>
</evidence>